<evidence type="ECO:0000256" key="4">
    <source>
        <dbReference type="ARBA" id="ARBA00022525"/>
    </source>
</evidence>
<dbReference type="Pfam" id="PF13855">
    <property type="entry name" value="LRR_8"/>
    <property type="match status" value="1"/>
</dbReference>
<keyword evidence="4" id="KW-0964">Secreted</keyword>
<evidence type="ECO:0000313" key="16">
    <source>
        <dbReference type="EMBL" id="KAK4784323.1"/>
    </source>
</evidence>
<keyword evidence="11" id="KW-0379">Hydroxylation</keyword>
<dbReference type="GO" id="GO:0016020">
    <property type="term" value="C:membrane"/>
    <property type="evidence" value="ECO:0007669"/>
    <property type="project" value="UniProtKB-SubCell"/>
</dbReference>
<keyword evidence="10" id="KW-0472">Membrane</keyword>
<keyword evidence="9" id="KW-1133">Transmembrane helix</keyword>
<accession>A0AAN7R3D4</accession>
<dbReference type="Pfam" id="PF08263">
    <property type="entry name" value="LRRNT_2"/>
    <property type="match status" value="1"/>
</dbReference>
<evidence type="ECO:0000256" key="11">
    <source>
        <dbReference type="ARBA" id="ARBA00023278"/>
    </source>
</evidence>
<evidence type="ECO:0000256" key="14">
    <source>
        <dbReference type="SAM" id="SignalP"/>
    </source>
</evidence>
<name>A0AAN7R3D4_TRANT</name>
<comment type="subcellular location">
    <subcellularLocation>
        <location evidence="2">Membrane</location>
    </subcellularLocation>
    <subcellularLocation>
        <location evidence="1">Secreted</location>
        <location evidence="1">Cell wall</location>
    </subcellularLocation>
</comment>
<dbReference type="Pfam" id="PF00560">
    <property type="entry name" value="LRR_1"/>
    <property type="match status" value="2"/>
</dbReference>
<evidence type="ECO:0000256" key="6">
    <source>
        <dbReference type="ARBA" id="ARBA00022692"/>
    </source>
</evidence>
<reference evidence="16 17" key="1">
    <citation type="journal article" date="2023" name="Hortic Res">
        <title>Pangenome of water caltrop reveals structural variations and asymmetric subgenome divergence after allopolyploidization.</title>
        <authorList>
            <person name="Zhang X."/>
            <person name="Chen Y."/>
            <person name="Wang L."/>
            <person name="Yuan Y."/>
            <person name="Fang M."/>
            <person name="Shi L."/>
            <person name="Lu R."/>
            <person name="Comes H.P."/>
            <person name="Ma Y."/>
            <person name="Chen Y."/>
            <person name="Huang G."/>
            <person name="Zhou Y."/>
            <person name="Zheng Z."/>
            <person name="Qiu Y."/>
        </authorList>
    </citation>
    <scope>NUCLEOTIDE SEQUENCE [LARGE SCALE GENOMIC DNA]</scope>
    <source>
        <strain evidence="16">F231</strain>
    </source>
</reference>
<dbReference type="SMART" id="SM00369">
    <property type="entry name" value="LRR_TYP"/>
    <property type="match status" value="5"/>
</dbReference>
<dbReference type="PANTHER" id="PTHR32093">
    <property type="entry name" value="LEUCINE-RICH REPEAT EXTENSIN-LIKE PROTEIN 3-RELATED"/>
    <property type="match status" value="1"/>
</dbReference>
<gene>
    <name evidence="16" type="ORF">SAY86_018691</name>
</gene>
<dbReference type="SUPFAM" id="SSF52058">
    <property type="entry name" value="L domain-like"/>
    <property type="match status" value="1"/>
</dbReference>
<dbReference type="PANTHER" id="PTHR32093:SF86">
    <property type="entry name" value="EXTENSIN-LIKE PROTEIN"/>
    <property type="match status" value="1"/>
</dbReference>
<evidence type="ECO:0000256" key="5">
    <source>
        <dbReference type="ARBA" id="ARBA00022614"/>
    </source>
</evidence>
<dbReference type="FunFam" id="3.80.10.10:FF:000400">
    <property type="entry name" value="Nuclear pore complex protein NUP107"/>
    <property type="match status" value="1"/>
</dbReference>
<feature type="chain" id="PRO_5042835241" description="Cell wall hydroxyproline-rich glycoprotein" evidence="14">
    <location>
        <begin position="26"/>
        <end position="440"/>
    </location>
</feature>
<dbReference type="InterPro" id="IPR001611">
    <property type="entry name" value="Leu-rich_rpt"/>
</dbReference>
<dbReference type="InterPro" id="IPR003591">
    <property type="entry name" value="Leu-rich_rpt_typical-subtyp"/>
</dbReference>
<keyword evidence="7 14" id="KW-0732">Signal</keyword>
<dbReference type="Gene3D" id="3.80.10.10">
    <property type="entry name" value="Ribonuclease Inhibitor"/>
    <property type="match status" value="2"/>
</dbReference>
<comment type="caution">
    <text evidence="16">The sequence shown here is derived from an EMBL/GenBank/DDBJ whole genome shotgun (WGS) entry which is preliminary data.</text>
</comment>
<evidence type="ECO:0000256" key="10">
    <source>
        <dbReference type="ARBA" id="ARBA00023136"/>
    </source>
</evidence>
<dbReference type="EMBL" id="JAXQNO010000014">
    <property type="protein sequence ID" value="KAK4784323.1"/>
    <property type="molecule type" value="Genomic_DNA"/>
</dbReference>
<evidence type="ECO:0000256" key="8">
    <source>
        <dbReference type="ARBA" id="ARBA00022737"/>
    </source>
</evidence>
<dbReference type="GO" id="GO:0071555">
    <property type="term" value="P:cell wall organization"/>
    <property type="evidence" value="ECO:0007669"/>
    <property type="project" value="UniProtKB-KW"/>
</dbReference>
<evidence type="ECO:0000256" key="3">
    <source>
        <dbReference type="ARBA" id="ARBA00022512"/>
    </source>
</evidence>
<evidence type="ECO:0000313" key="17">
    <source>
        <dbReference type="Proteomes" id="UP001346149"/>
    </source>
</evidence>
<proteinExistence type="predicted"/>
<evidence type="ECO:0000259" key="15">
    <source>
        <dbReference type="Pfam" id="PF08263"/>
    </source>
</evidence>
<evidence type="ECO:0000256" key="9">
    <source>
        <dbReference type="ARBA" id="ARBA00022989"/>
    </source>
</evidence>
<dbReference type="Proteomes" id="UP001346149">
    <property type="component" value="Unassembled WGS sequence"/>
</dbReference>
<dbReference type="AlphaFoldDB" id="A0AAN7R3D4"/>
<keyword evidence="8" id="KW-0677">Repeat</keyword>
<dbReference type="InterPro" id="IPR032675">
    <property type="entry name" value="LRR_dom_sf"/>
</dbReference>
<evidence type="ECO:0000256" key="12">
    <source>
        <dbReference type="ARBA" id="ARBA00023316"/>
    </source>
</evidence>
<evidence type="ECO:0000256" key="2">
    <source>
        <dbReference type="ARBA" id="ARBA00004370"/>
    </source>
</evidence>
<evidence type="ECO:0000256" key="7">
    <source>
        <dbReference type="ARBA" id="ARBA00022729"/>
    </source>
</evidence>
<sequence>MEKKSCLPFLLLHFLFHHVLRPSVGVDGSFGVGIGIGGGGGGGSGGGVWIGGGFDTPMAPSGSSGGGGGGGLDVAYRALQAWKASITGDPHGLLRSWVGPNVCSYKGVFCSSTLQDEGGGRGGPFVVGIDLNRANLEGPLVEDLAALSSLTLLHLNSNQFSGTIPASFQALVSLQELDLSNNCLSGPFPSVILSMPSLVYLDLRFNGFSGPLPEDLFSRTGLDAILLNDNRFSGEIPESLLGTQASVINLANNQLYGSIPASFGLGLATSRVREILLLNNRLIGCIPQGIGLLSDVEVFDVSRNSLTGHLPDTISCLDRIEVLNVGHNHLTGILPEMVCSLRSLLNLTLAYNFFSGFSQGCSRLLYRDVGFDFSANCIPERQLQRPPPECSVSGGGIGLSCLSVPAVEPIVCGAMGFLGRGIGGLSSSTTDPPSTSSPPP</sequence>
<keyword evidence="12" id="KW-0961">Cell wall biogenesis/degradation</keyword>
<dbReference type="InterPro" id="IPR013210">
    <property type="entry name" value="LRR_N_plant-typ"/>
</dbReference>
<feature type="domain" description="Leucine-rich repeat-containing N-terminal plant-type" evidence="15">
    <location>
        <begin position="77"/>
        <end position="111"/>
    </location>
</feature>
<evidence type="ECO:0000256" key="1">
    <source>
        <dbReference type="ARBA" id="ARBA00004191"/>
    </source>
</evidence>
<keyword evidence="3" id="KW-0134">Cell wall</keyword>
<feature type="signal peptide" evidence="14">
    <location>
        <begin position="1"/>
        <end position="25"/>
    </location>
</feature>
<evidence type="ECO:0000256" key="13">
    <source>
        <dbReference type="ARBA" id="ARBA00041871"/>
    </source>
</evidence>
<keyword evidence="17" id="KW-1185">Reference proteome</keyword>
<keyword evidence="6" id="KW-0812">Transmembrane</keyword>
<keyword evidence="5" id="KW-0433">Leucine-rich repeat</keyword>
<organism evidence="16 17">
    <name type="scientific">Trapa natans</name>
    <name type="common">Water chestnut</name>
    <dbReference type="NCBI Taxonomy" id="22666"/>
    <lineage>
        <taxon>Eukaryota</taxon>
        <taxon>Viridiplantae</taxon>
        <taxon>Streptophyta</taxon>
        <taxon>Embryophyta</taxon>
        <taxon>Tracheophyta</taxon>
        <taxon>Spermatophyta</taxon>
        <taxon>Magnoliopsida</taxon>
        <taxon>eudicotyledons</taxon>
        <taxon>Gunneridae</taxon>
        <taxon>Pentapetalae</taxon>
        <taxon>rosids</taxon>
        <taxon>malvids</taxon>
        <taxon>Myrtales</taxon>
        <taxon>Lythraceae</taxon>
        <taxon>Trapa</taxon>
    </lineage>
</organism>
<protein>
    <recommendedName>
        <fullName evidence="13">Cell wall hydroxyproline-rich glycoprotein</fullName>
    </recommendedName>
</protein>
<dbReference type="InterPro" id="IPR051582">
    <property type="entry name" value="LRR_extensin-like_regulator"/>
</dbReference>